<keyword evidence="4" id="KW-0547">Nucleotide-binding</keyword>
<dbReference type="PANTHER" id="PTHR10169:SF38">
    <property type="entry name" value="DNA TOPOISOMERASE 2"/>
    <property type="match status" value="1"/>
</dbReference>
<dbReference type="Proteomes" id="UP001159363">
    <property type="component" value="Chromosome 7"/>
</dbReference>
<dbReference type="InterPro" id="IPR013758">
    <property type="entry name" value="Topo_IIA_A/C_ab"/>
</dbReference>
<evidence type="ECO:0000256" key="1">
    <source>
        <dbReference type="ARBA" id="ARBA00000185"/>
    </source>
</evidence>
<accession>A0ABQ9H0M4</accession>
<keyword evidence="6" id="KW-0799">Topoisomerase</keyword>
<evidence type="ECO:0000256" key="9">
    <source>
        <dbReference type="PROSITE-ProRule" id="PRU01384"/>
    </source>
</evidence>
<dbReference type="PROSITE" id="PS52040">
    <property type="entry name" value="TOPO_IIA"/>
    <property type="match status" value="1"/>
</dbReference>
<comment type="cofactor">
    <cofactor evidence="2">
        <name>Mg(2+)</name>
        <dbReference type="ChEBI" id="CHEBI:18420"/>
    </cofactor>
</comment>
<dbReference type="InterPro" id="IPR013757">
    <property type="entry name" value="Topo_IIA_A_a_sf"/>
</dbReference>
<feature type="non-terminal residue" evidence="11">
    <location>
        <position position="129"/>
    </location>
</feature>
<dbReference type="Pfam" id="PF00521">
    <property type="entry name" value="DNA_topoisoIV"/>
    <property type="match status" value="1"/>
</dbReference>
<evidence type="ECO:0000256" key="7">
    <source>
        <dbReference type="ARBA" id="ARBA00023125"/>
    </source>
</evidence>
<evidence type="ECO:0000256" key="8">
    <source>
        <dbReference type="ARBA" id="ARBA00023235"/>
    </source>
</evidence>
<evidence type="ECO:0000259" key="10">
    <source>
        <dbReference type="PROSITE" id="PS52040"/>
    </source>
</evidence>
<gene>
    <name evidence="11" type="ORF">PR048_022293</name>
</gene>
<proteinExistence type="predicted"/>
<keyword evidence="12" id="KW-1185">Reference proteome</keyword>
<sequence length="129" mass="15311">MDPEKLMQAEIDGLHKFFKLQATVSTTSMCVFDENVVMRKFEHVEEILKEFYALRLTFYEKRKAYLEGILNAESLKLSNQARFILEKCSGELVIENKKKKVMIEELRKRGYEEDPVRQWKMKQDKEAAL</sequence>
<keyword evidence="7 9" id="KW-0238">DNA-binding</keyword>
<organism evidence="11 12">
    <name type="scientific">Dryococelus australis</name>
    <dbReference type="NCBI Taxonomy" id="614101"/>
    <lineage>
        <taxon>Eukaryota</taxon>
        <taxon>Metazoa</taxon>
        <taxon>Ecdysozoa</taxon>
        <taxon>Arthropoda</taxon>
        <taxon>Hexapoda</taxon>
        <taxon>Insecta</taxon>
        <taxon>Pterygota</taxon>
        <taxon>Neoptera</taxon>
        <taxon>Polyneoptera</taxon>
        <taxon>Phasmatodea</taxon>
        <taxon>Verophasmatodea</taxon>
        <taxon>Anareolatae</taxon>
        <taxon>Phasmatidae</taxon>
        <taxon>Eurycanthinae</taxon>
        <taxon>Dryococelus</taxon>
    </lineage>
</organism>
<comment type="catalytic activity">
    <reaction evidence="1">
        <text>ATP-dependent breakage, passage and rejoining of double-stranded DNA.</text>
        <dbReference type="EC" id="5.6.2.2"/>
    </reaction>
</comment>
<evidence type="ECO:0000256" key="2">
    <source>
        <dbReference type="ARBA" id="ARBA00001946"/>
    </source>
</evidence>
<dbReference type="EC" id="5.6.2.2" evidence="3"/>
<dbReference type="Gene3D" id="1.10.268.10">
    <property type="entry name" value="Topoisomerase, domain 3"/>
    <property type="match status" value="1"/>
</dbReference>
<dbReference type="Gene3D" id="3.90.199.10">
    <property type="entry name" value="Topoisomerase II, domain 5"/>
    <property type="match status" value="1"/>
</dbReference>
<reference evidence="11 12" key="1">
    <citation type="submission" date="2023-02" db="EMBL/GenBank/DDBJ databases">
        <title>LHISI_Scaffold_Assembly.</title>
        <authorList>
            <person name="Stuart O.P."/>
            <person name="Cleave R."/>
            <person name="Magrath M.J.L."/>
            <person name="Mikheyev A.S."/>
        </authorList>
    </citation>
    <scope>NUCLEOTIDE SEQUENCE [LARGE SCALE GENOMIC DNA]</scope>
    <source>
        <strain evidence="11">Daus_M_001</strain>
        <tissue evidence="11">Leg muscle</tissue>
    </source>
</reference>
<comment type="caution">
    <text evidence="11">The sequence shown here is derived from an EMBL/GenBank/DDBJ whole genome shotgun (WGS) entry which is preliminary data.</text>
</comment>
<evidence type="ECO:0000256" key="3">
    <source>
        <dbReference type="ARBA" id="ARBA00012895"/>
    </source>
</evidence>
<dbReference type="SUPFAM" id="SSF56719">
    <property type="entry name" value="Type II DNA topoisomerase"/>
    <property type="match status" value="1"/>
</dbReference>
<protein>
    <recommendedName>
        <fullName evidence="3">DNA topoisomerase (ATP-hydrolyzing)</fullName>
        <ecNumber evidence="3">5.6.2.2</ecNumber>
    </recommendedName>
</protein>
<dbReference type="InterPro" id="IPR013760">
    <property type="entry name" value="Topo_IIA-like_dom_sf"/>
</dbReference>
<evidence type="ECO:0000256" key="6">
    <source>
        <dbReference type="ARBA" id="ARBA00023029"/>
    </source>
</evidence>
<keyword evidence="8" id="KW-0413">Isomerase</keyword>
<name>A0ABQ9H0M4_9NEOP</name>
<dbReference type="EMBL" id="JARBHB010000008">
    <property type="protein sequence ID" value="KAJ8877834.1"/>
    <property type="molecule type" value="Genomic_DNA"/>
</dbReference>
<comment type="caution">
    <text evidence="9">Lacks conserved residue(s) required for the propagation of feature annotation.</text>
</comment>
<keyword evidence="5" id="KW-0067">ATP-binding</keyword>
<evidence type="ECO:0000256" key="5">
    <source>
        <dbReference type="ARBA" id="ARBA00022840"/>
    </source>
</evidence>
<dbReference type="InterPro" id="IPR002205">
    <property type="entry name" value="Topo_IIA_dom_A"/>
</dbReference>
<dbReference type="Gene3D" id="3.30.1360.40">
    <property type="match status" value="1"/>
</dbReference>
<dbReference type="InterPro" id="IPR050634">
    <property type="entry name" value="DNA_Topoisomerase_II"/>
</dbReference>
<evidence type="ECO:0000313" key="12">
    <source>
        <dbReference type="Proteomes" id="UP001159363"/>
    </source>
</evidence>
<feature type="domain" description="Topo IIA-type catalytic" evidence="10">
    <location>
        <begin position="1"/>
        <end position="129"/>
    </location>
</feature>
<dbReference type="PANTHER" id="PTHR10169">
    <property type="entry name" value="DNA TOPOISOMERASE/GYRASE"/>
    <property type="match status" value="1"/>
</dbReference>
<evidence type="ECO:0000313" key="11">
    <source>
        <dbReference type="EMBL" id="KAJ8877834.1"/>
    </source>
</evidence>
<evidence type="ECO:0000256" key="4">
    <source>
        <dbReference type="ARBA" id="ARBA00022741"/>
    </source>
</evidence>